<protein>
    <recommendedName>
        <fullName evidence="2">BRCT domain-containing protein</fullName>
    </recommendedName>
</protein>
<feature type="compositionally biased region" description="Low complexity" evidence="1">
    <location>
        <begin position="133"/>
        <end position="145"/>
    </location>
</feature>
<feature type="compositionally biased region" description="Polar residues" evidence="1">
    <location>
        <begin position="318"/>
        <end position="335"/>
    </location>
</feature>
<dbReference type="InterPro" id="IPR036420">
    <property type="entry name" value="BRCT_dom_sf"/>
</dbReference>
<gene>
    <name evidence="3" type="ORF">UCRPC4_g01964</name>
</gene>
<proteinExistence type="predicted"/>
<feature type="compositionally biased region" description="Polar residues" evidence="1">
    <location>
        <begin position="366"/>
        <end position="376"/>
    </location>
</feature>
<feature type="region of interest" description="Disordered" evidence="1">
    <location>
        <begin position="871"/>
        <end position="922"/>
    </location>
</feature>
<dbReference type="InterPro" id="IPR022047">
    <property type="entry name" value="Microcephalin-like"/>
</dbReference>
<feature type="compositionally biased region" description="Low complexity" evidence="1">
    <location>
        <begin position="992"/>
        <end position="1001"/>
    </location>
</feature>
<feature type="compositionally biased region" description="Acidic residues" evidence="1">
    <location>
        <begin position="516"/>
        <end position="530"/>
    </location>
</feature>
<dbReference type="PROSITE" id="PS50172">
    <property type="entry name" value="BRCT"/>
    <property type="match status" value="1"/>
</dbReference>
<comment type="caution">
    <text evidence="3">The sequence shown here is derived from an EMBL/GenBank/DDBJ whole genome shotgun (WGS) entry which is preliminary data.</text>
</comment>
<accession>A0A0G2GP47</accession>
<evidence type="ECO:0000313" key="3">
    <source>
        <dbReference type="EMBL" id="KKY25158.1"/>
    </source>
</evidence>
<feature type="region of interest" description="Disordered" evidence="1">
    <location>
        <begin position="977"/>
        <end position="1007"/>
    </location>
</feature>
<feature type="region of interest" description="Disordered" evidence="1">
    <location>
        <begin position="1"/>
        <end position="389"/>
    </location>
</feature>
<organism evidence="3 4">
    <name type="scientific">Phaeomoniella chlamydospora</name>
    <name type="common">Phaeoacremonium chlamydosporum</name>
    <dbReference type="NCBI Taxonomy" id="158046"/>
    <lineage>
        <taxon>Eukaryota</taxon>
        <taxon>Fungi</taxon>
        <taxon>Dikarya</taxon>
        <taxon>Ascomycota</taxon>
        <taxon>Pezizomycotina</taxon>
        <taxon>Eurotiomycetes</taxon>
        <taxon>Chaetothyriomycetidae</taxon>
        <taxon>Phaeomoniellales</taxon>
        <taxon>Phaeomoniellaceae</taxon>
        <taxon>Phaeomoniella</taxon>
    </lineage>
</organism>
<feature type="compositionally biased region" description="Polar residues" evidence="1">
    <location>
        <begin position="564"/>
        <end position="576"/>
    </location>
</feature>
<name>A0A0G2GP47_PHACM</name>
<dbReference type="SUPFAM" id="SSF52113">
    <property type="entry name" value="BRCT domain"/>
    <property type="match status" value="1"/>
</dbReference>
<evidence type="ECO:0000256" key="1">
    <source>
        <dbReference type="SAM" id="MobiDB-lite"/>
    </source>
</evidence>
<sequence>MPTRSAPMSPPKRVTRARAAAKTTDDELKTTKARPTTAKPTRTKTSKISDEAEVLDETPMDAPPAKRTTRGSASRTAEAPPRRRIKVTPLTETASDDTTPEPPKDVAIPKTKSTRSRKAVEENTARDVEEKAVAAPRRTRAAASATESQTVPPKTRGRSKKTVLPEEQTSGKQLRTTRTRAASNASTTTDKELPKVTAGRKKVTFQDVASSDKENISAASSKKGTKPVAKSASTTIKAKPVKKAGTARTRSTRSMTETEDAPKPLSPKKPAQIAKALPVDSDDDELNGGKTPIRPLNKSPMKQPETIRVSPAKKLNFEDTNAQPSPLKTTLSSVMLSPAKRPPPSPFKDALKESPRKAESGFVFPNSPSKYNNLGSKSPEKVKSTLCQSPRRGQLNASVFMGSAFKTQTHAKASLLQSPAKRLFSPVKTLRNDASPKREIFAKTPAKSPELTEDPFSPDFAVSCNFRSSSSPEKVTLADDLVIPSKDITGAIVDFDESILDIRSPIKLPVDKTSDDEQALDTQSMEDSDEACNGLRDVHEEPQESDEIEAAHPLVCEESVLAKKSQTNSTEQNTPTVAKLSSHLYQHSREQVDDSSEDELQMDETPVRRFPPPTKTPAARNVARSRLSTINPGETSREIAFTPLATQLSNWFAASPESTEKDKKGEKSIFSIPTPVQQAEEVYQPIVSHGVSDKKALNSVGLRKSYSASVSLALSMSETPTKLSFFDDEMAVRDLEEELISVHENNANVSDAVEELSEQASNSAIEGLEDDTIMQEENEGVSLLNLDGYTEVFEEEAEHMESETIAEATVECHLQEDGPNYINEGQPLGIGEVSVSKIEPENPTVQNVGENLPEVKGKVQDSEQLSFDESTAVHDFGLPSDAQDSVDRAEEPTSEDTMTEKDQPSFYGDENKPIAGASGAHASMPAEIQAKPIPEPQLSPHSQIRMPLVSISTPIRPNANTNRFVKTVVSKVPLRGEGQDSSLQVPKKRSRSLSVGPSSSRKTSPLAVFSLPKSSSLDSVHPEEEHVERFENLEDSENLPINNESRPRVEVHEDIEDPEVFERFVASASSSPSRSPRRNLEAGGILTGAVVYIDVHTTEGADASGIFTELLTEMGAKCVKTWSWNPRASINVNGNDDNASSHRKIGITHVVYKDGGKRTLEKVRNAAGVVKCVGVGWVLDCERENKWLDEASYAVDTSVFPRGGSRRRKSMEPKTLMNSHGNLFETRRSTSGEMAPANGQSILAADDHDADESMERRDSLDIDASGLSGSPSSTFSTPTAVHNVEFGASISSYAAAVPATPTGHVSYDPSAASPMTPYYLSQGAALVQHTCPPKQTQQGLFFPVSGEISEETDERVRRRLEQARRKTLGWRPRVSSPLGR</sequence>
<dbReference type="InterPro" id="IPR001357">
    <property type="entry name" value="BRCT_dom"/>
</dbReference>
<evidence type="ECO:0000313" key="4">
    <source>
        <dbReference type="Proteomes" id="UP000053317"/>
    </source>
</evidence>
<reference evidence="3 4" key="1">
    <citation type="submission" date="2015-05" db="EMBL/GenBank/DDBJ databases">
        <title>Distinctive expansion of gene families associated with plant cell wall degradation and secondary metabolism in the genomes of grapevine trunk pathogens.</title>
        <authorList>
            <person name="Lawrence D.P."/>
            <person name="Travadon R."/>
            <person name="Rolshausen P.E."/>
            <person name="Baumgartner K."/>
        </authorList>
    </citation>
    <scope>NUCLEOTIDE SEQUENCE [LARGE SCALE GENOMIC DNA]</scope>
    <source>
        <strain evidence="3">UCRPC4</strain>
    </source>
</reference>
<dbReference type="Proteomes" id="UP000053317">
    <property type="component" value="Unassembled WGS sequence"/>
</dbReference>
<dbReference type="OrthoDB" id="2384350at2759"/>
<feature type="compositionally biased region" description="Low complexity" evidence="1">
    <location>
        <begin position="179"/>
        <end position="188"/>
    </location>
</feature>
<feature type="compositionally biased region" description="Basic and acidic residues" evidence="1">
    <location>
        <begin position="118"/>
        <end position="132"/>
    </location>
</feature>
<feature type="domain" description="BRCT" evidence="2">
    <location>
        <begin position="1081"/>
        <end position="1195"/>
    </location>
</feature>
<feature type="compositionally biased region" description="Low complexity" evidence="1">
    <location>
        <begin position="246"/>
        <end position="255"/>
    </location>
</feature>
<feature type="compositionally biased region" description="Basic and acidic residues" evidence="1">
    <location>
        <begin position="349"/>
        <end position="359"/>
    </location>
</feature>
<feature type="compositionally biased region" description="Acidic residues" evidence="1">
    <location>
        <begin position="593"/>
        <end position="602"/>
    </location>
</feature>
<reference evidence="3 4" key="2">
    <citation type="submission" date="2015-05" db="EMBL/GenBank/DDBJ databases">
        <authorList>
            <person name="Morales-Cruz A."/>
            <person name="Amrine K.C."/>
            <person name="Cantu D."/>
        </authorList>
    </citation>
    <scope>NUCLEOTIDE SEQUENCE [LARGE SCALE GENOMIC DNA]</scope>
    <source>
        <strain evidence="3">UCRPC4</strain>
    </source>
</reference>
<dbReference type="CDD" id="cd17716">
    <property type="entry name" value="BRCT_microcephalin_rpt1"/>
    <property type="match status" value="1"/>
</dbReference>
<dbReference type="PANTHER" id="PTHR14625">
    <property type="entry name" value="MICROCEPHALIN"/>
    <property type="match status" value="1"/>
</dbReference>
<feature type="region of interest" description="Disordered" evidence="1">
    <location>
        <begin position="506"/>
        <end position="636"/>
    </location>
</feature>
<evidence type="ECO:0000259" key="2">
    <source>
        <dbReference type="PROSITE" id="PS50172"/>
    </source>
</evidence>
<dbReference type="GO" id="GO:0000278">
    <property type="term" value="P:mitotic cell cycle"/>
    <property type="evidence" value="ECO:0007669"/>
    <property type="project" value="TreeGrafter"/>
</dbReference>
<dbReference type="Gene3D" id="3.40.50.10190">
    <property type="entry name" value="BRCT domain"/>
    <property type="match status" value="1"/>
</dbReference>
<feature type="region of interest" description="Disordered" evidence="1">
    <location>
        <begin position="435"/>
        <end position="454"/>
    </location>
</feature>
<dbReference type="EMBL" id="LCWF01000047">
    <property type="protein sequence ID" value="KKY25158.1"/>
    <property type="molecule type" value="Genomic_DNA"/>
</dbReference>
<dbReference type="PANTHER" id="PTHR14625:SF3">
    <property type="entry name" value="MICROCEPHALIN"/>
    <property type="match status" value="1"/>
</dbReference>
<keyword evidence="4" id="KW-1185">Reference proteome</keyword>